<feature type="transmembrane region" description="Helical" evidence="8">
    <location>
        <begin position="402"/>
        <end position="424"/>
    </location>
</feature>
<comment type="similarity">
    <text evidence="2">Belongs to the resistance-nodulation-cell division (RND) (TC 2.A.6) family. MmpL subfamily.</text>
</comment>
<dbReference type="RefSeq" id="WP_071700510.1">
    <property type="nucleotide sequence ID" value="NZ_AP024237.1"/>
</dbReference>
<dbReference type="GO" id="GO:0005886">
    <property type="term" value="C:plasma membrane"/>
    <property type="evidence" value="ECO:0007669"/>
    <property type="project" value="UniProtKB-SubCell"/>
</dbReference>
<feature type="transmembrane region" description="Helical" evidence="8">
    <location>
        <begin position="682"/>
        <end position="701"/>
    </location>
</feature>
<dbReference type="Proteomes" id="UP000595446">
    <property type="component" value="Chromosome"/>
</dbReference>
<keyword evidence="3" id="KW-1003">Cell membrane</keyword>
<name>A0A2G8BC53_9MYCO</name>
<feature type="region of interest" description="Disordered" evidence="7">
    <location>
        <begin position="766"/>
        <end position="1008"/>
    </location>
</feature>
<protein>
    <submittedName>
        <fullName evidence="9">Trehalose monomycolate exporter MmpL3</fullName>
    </submittedName>
</protein>
<gene>
    <name evidence="9" type="primary">mmpL3</name>
    <name evidence="9" type="ORF">MHEC_46430</name>
</gene>
<feature type="compositionally biased region" description="Low complexity" evidence="7">
    <location>
        <begin position="776"/>
        <end position="788"/>
    </location>
</feature>
<evidence type="ECO:0000256" key="7">
    <source>
        <dbReference type="SAM" id="MobiDB-lite"/>
    </source>
</evidence>
<dbReference type="EMBL" id="AP024237">
    <property type="protein sequence ID" value="BCO38210.1"/>
    <property type="molecule type" value="Genomic_DNA"/>
</dbReference>
<feature type="transmembrane region" description="Helical" evidence="8">
    <location>
        <begin position="572"/>
        <end position="593"/>
    </location>
</feature>
<organism evidence="9 10">
    <name type="scientific">Mycobacterium heckeshornense</name>
    <dbReference type="NCBI Taxonomy" id="110505"/>
    <lineage>
        <taxon>Bacteria</taxon>
        <taxon>Bacillati</taxon>
        <taxon>Actinomycetota</taxon>
        <taxon>Actinomycetes</taxon>
        <taxon>Mycobacteriales</taxon>
        <taxon>Mycobacteriaceae</taxon>
        <taxon>Mycobacterium</taxon>
    </lineage>
</organism>
<feature type="transmembrane region" description="Helical" evidence="8">
    <location>
        <begin position="241"/>
        <end position="262"/>
    </location>
</feature>
<evidence type="ECO:0000256" key="5">
    <source>
        <dbReference type="ARBA" id="ARBA00022989"/>
    </source>
</evidence>
<dbReference type="InterPro" id="IPR004869">
    <property type="entry name" value="MMPL_dom"/>
</dbReference>
<evidence type="ECO:0000313" key="9">
    <source>
        <dbReference type="EMBL" id="BCO38210.1"/>
    </source>
</evidence>
<comment type="subcellular location">
    <subcellularLocation>
        <location evidence="1">Cell membrane</location>
        <topology evidence="1">Multi-pass membrane protein</topology>
    </subcellularLocation>
</comment>
<feature type="transmembrane region" description="Helical" evidence="8">
    <location>
        <begin position="638"/>
        <end position="661"/>
    </location>
</feature>
<dbReference type="AlphaFoldDB" id="A0A2G8BC53"/>
<feature type="transmembrane region" description="Helical" evidence="8">
    <location>
        <begin position="290"/>
        <end position="311"/>
    </location>
</feature>
<feature type="compositionally biased region" description="Basic and acidic residues" evidence="7">
    <location>
        <begin position="869"/>
        <end position="897"/>
    </location>
</feature>
<dbReference type="OrthoDB" id="7051771at2"/>
<keyword evidence="5 8" id="KW-1133">Transmembrane helix</keyword>
<evidence type="ECO:0000256" key="2">
    <source>
        <dbReference type="ARBA" id="ARBA00010157"/>
    </source>
</evidence>
<dbReference type="Gene3D" id="1.20.1640.10">
    <property type="entry name" value="Multidrug efflux transporter AcrB transmembrane domain"/>
    <property type="match status" value="2"/>
</dbReference>
<dbReference type="InterPro" id="IPR050545">
    <property type="entry name" value="Mycobact_MmpL"/>
</dbReference>
<keyword evidence="6 8" id="KW-0472">Membrane</keyword>
<evidence type="ECO:0000256" key="1">
    <source>
        <dbReference type="ARBA" id="ARBA00004651"/>
    </source>
</evidence>
<dbReference type="Pfam" id="PF03176">
    <property type="entry name" value="MMPL"/>
    <property type="match status" value="2"/>
</dbReference>
<dbReference type="PANTHER" id="PTHR33406">
    <property type="entry name" value="MEMBRANE PROTEIN MJ1562-RELATED"/>
    <property type="match status" value="1"/>
</dbReference>
<feature type="compositionally biased region" description="Polar residues" evidence="7">
    <location>
        <begin position="941"/>
        <end position="950"/>
    </location>
</feature>
<dbReference type="PANTHER" id="PTHR33406:SF11">
    <property type="entry name" value="MEMBRANE PROTEIN SCO6666-RELATED"/>
    <property type="match status" value="1"/>
</dbReference>
<evidence type="ECO:0000256" key="4">
    <source>
        <dbReference type="ARBA" id="ARBA00022692"/>
    </source>
</evidence>
<feature type="compositionally biased region" description="Basic and acidic residues" evidence="7">
    <location>
        <begin position="904"/>
        <end position="917"/>
    </location>
</feature>
<evidence type="ECO:0000256" key="6">
    <source>
        <dbReference type="ARBA" id="ARBA00023136"/>
    </source>
</evidence>
<evidence type="ECO:0000256" key="8">
    <source>
        <dbReference type="SAM" id="Phobius"/>
    </source>
</evidence>
<feature type="transmembrane region" description="Helical" evidence="8">
    <location>
        <begin position="600"/>
        <end position="618"/>
    </location>
</feature>
<reference evidence="9 10" key="1">
    <citation type="submission" date="2020-12" db="EMBL/GenBank/DDBJ databases">
        <title>Complete genome sequence of Mycobacterium heckeshornense JCM 15655T, closely related to a pathogenic non-tuberculous mycobacterial species Mycobacterium xenopi.</title>
        <authorList>
            <person name="Yoshida M."/>
            <person name="Fukano H."/>
            <person name="Asakura T."/>
            <person name="Suzuki M."/>
            <person name="Hoshino Y."/>
        </authorList>
    </citation>
    <scope>NUCLEOTIDE SEQUENCE [LARGE SCALE GENOMIC DNA]</scope>
    <source>
        <strain evidence="9 10">JCM 15655</strain>
    </source>
</reference>
<proteinExistence type="inferred from homology"/>
<accession>A0A2G8BC53</accession>
<keyword evidence="4 8" id="KW-0812">Transmembrane</keyword>
<feature type="transmembrane region" description="Helical" evidence="8">
    <location>
        <begin position="317"/>
        <end position="341"/>
    </location>
</feature>
<feature type="compositionally biased region" description="Polar residues" evidence="7">
    <location>
        <begin position="977"/>
        <end position="998"/>
    </location>
</feature>
<evidence type="ECO:0000256" key="3">
    <source>
        <dbReference type="ARBA" id="ARBA00022475"/>
    </source>
</evidence>
<keyword evidence="10" id="KW-1185">Reference proteome</keyword>
<sequence length="1008" mass="108586">MFAWWGRTVYRYRFVVIGVMVALCLGGGIFGLTLGKHVTQSGFYDDGSQSVKASVLGDRVYGRDRTSHIVATFTAPPGKTVDDPAWSKQIKDQLNKFKADHPDQVLGWVGYLAAPKTTDPVVKGMATEDKKHTFVSIPLKGDDDDTILNNYKAIAPALQKLDGGKVELAGLEPVANALTGTIETDQRRMEVLALPLVAVVLFLVFGGVVAACLPAIVGGLAIAGALGIMRFIAVFGPVHFFAQPVVTMIGLGIAVDYGLFVVSRFREEIAEGYDSEVAVRRTMMTAGRTVTFSAVLIAVSAASMLVFPQGFLKSLTYATIAAVMLSAILSITILPAVLGILGRHVDALGVRTLFRVPFLANWKVSRAYLNWLADLLQKTKTREEVEQEFWGKLVNRVMKRPLLFAIPIVVAMILLIIPLFNLSLGGFSEKYLPPSNPVRQAQEHFDKLFPGYRTEQLTLVIQSTNHSKVTDQQVADIRSKAPLNGFTSKQWEERPCPNIAGNPCVAGPNGTTHPKDDSVRVIQNGLVNPNDAAKKIAEVRAITVPKGLNIMVGGTQALVQDSIHGIFAKLPLMLVILLTTTTLLMFLAFGSLVLPLKATVMSALTLGSTMGILTWIFVDGHLSKWLNFTPTPLTAPVIGLIIAVVFGLSTDYEVFLVSRMVEARERGMSTAEAIRIGTATTGRIITAAATVLAVVAGSFVLSDLVMMKYLAFGLMAALLLDATVIRMFLVPSVMKLLGDDCWWAPLWMKRLQNRIGLGEIHLPDERKLPAPRRAGHPVAGRPPAAPARSPRPPHDPTHPGAEGTSRPRAAGRPAPGPVAQTRPPGGDTTRMPAGGGEPTEPPTTRLSTPKSAVQHAAPANRRPKASPPPRDREIESWLSELRDGLDLPQDRSPHHGDVPSPPPRPRDGDRAGGRPADRYQAGADPTPKPSAEQTRAMPIPANQTGSQTPSDAGDPTTAIPTPPPDDDSDVATEKLNSRGQSGNSAEQARQRRSGSVSAQELLRREGRF</sequence>
<dbReference type="SUPFAM" id="SSF82866">
    <property type="entry name" value="Multidrug efflux transporter AcrB transmembrane domain"/>
    <property type="match status" value="2"/>
</dbReference>
<evidence type="ECO:0000313" key="10">
    <source>
        <dbReference type="Proteomes" id="UP000595446"/>
    </source>
</evidence>
<feature type="transmembrane region" description="Helical" evidence="8">
    <location>
        <begin position="196"/>
        <end position="229"/>
    </location>
</feature>
<feature type="transmembrane region" description="Helical" evidence="8">
    <location>
        <begin position="12"/>
        <end position="34"/>
    </location>
</feature>